<protein>
    <recommendedName>
        <fullName evidence="3 10">DNA-directed RNA polymerase subunit omega</fullName>
        <shortName evidence="10">RNAP omega subunit</shortName>
        <ecNumber evidence="2 10">2.7.7.6</ecNumber>
    </recommendedName>
    <alternativeName>
        <fullName evidence="10">RNA polymerase omega subunit</fullName>
    </alternativeName>
    <alternativeName>
        <fullName evidence="8 10">Transcriptase subunit omega</fullName>
    </alternativeName>
</protein>
<dbReference type="Pfam" id="PF01192">
    <property type="entry name" value="RNA_pol_Rpb6"/>
    <property type="match status" value="1"/>
</dbReference>
<dbReference type="GO" id="GO:0006351">
    <property type="term" value="P:DNA-templated transcription"/>
    <property type="evidence" value="ECO:0007669"/>
    <property type="project" value="UniProtKB-UniRule"/>
</dbReference>
<sequence>MMVMPNNKQMNKEGLSYPSIDKLLDKVDSKYKLVHIASKIAHVIEKDKISLPECKSEKVIGKALEEIINDKAKFVFK</sequence>
<dbReference type="GO" id="GO:0003899">
    <property type="term" value="F:DNA-directed RNA polymerase activity"/>
    <property type="evidence" value="ECO:0007669"/>
    <property type="project" value="UniProtKB-UniRule"/>
</dbReference>
<evidence type="ECO:0000256" key="2">
    <source>
        <dbReference type="ARBA" id="ARBA00012418"/>
    </source>
</evidence>
<dbReference type="EMBL" id="CP002548">
    <property type="protein sequence ID" value="AGL90713.1"/>
    <property type="molecule type" value="Genomic_DNA"/>
</dbReference>
<dbReference type="SMART" id="SM01409">
    <property type="entry name" value="RNA_pol_Rpb6"/>
    <property type="match status" value="1"/>
</dbReference>
<dbReference type="InterPro" id="IPR003716">
    <property type="entry name" value="DNA-dir_RNA_pol_omega"/>
</dbReference>
<dbReference type="HOGENOM" id="CLU_125406_6_0_14"/>
<evidence type="ECO:0000256" key="6">
    <source>
        <dbReference type="ARBA" id="ARBA00022695"/>
    </source>
</evidence>
<keyword evidence="6 10" id="KW-0548">Nucleotidyltransferase</keyword>
<name>R4S1P4_PHYAS</name>
<dbReference type="HAMAP" id="MF_00366">
    <property type="entry name" value="RNApol_bact_RpoZ"/>
    <property type="match status" value="1"/>
</dbReference>
<evidence type="ECO:0000256" key="10">
    <source>
        <dbReference type="HAMAP-Rule" id="MF_00366"/>
    </source>
</evidence>
<dbReference type="GO" id="GO:0000428">
    <property type="term" value="C:DNA-directed RNA polymerase complex"/>
    <property type="evidence" value="ECO:0007669"/>
    <property type="project" value="UniProtKB-KW"/>
</dbReference>
<dbReference type="Proteomes" id="UP000013941">
    <property type="component" value="Chromosome"/>
</dbReference>
<keyword evidence="7 10" id="KW-0804">Transcription</keyword>
<dbReference type="GO" id="GO:0003677">
    <property type="term" value="F:DNA binding"/>
    <property type="evidence" value="ECO:0007669"/>
    <property type="project" value="UniProtKB-UniRule"/>
</dbReference>
<comment type="subunit">
    <text evidence="10">The RNAP catalytic core consists of 2 alpha, 1 beta, 1 beta' and 1 omega subunit. When a sigma factor is associated with the core the holoenzyme is formed, which can initiate transcription.</text>
</comment>
<dbReference type="NCBIfam" id="TIGR00690">
    <property type="entry name" value="rpoZ"/>
    <property type="match status" value="1"/>
</dbReference>
<comment type="function">
    <text evidence="10">Promotes RNA polymerase assembly. Latches the N- and C-terminal regions of the beta' subunit thereby facilitating its interaction with the beta and alpha subunits.</text>
</comment>
<organism evidence="11 12">
    <name type="scientific">Strawberry lethal yellows phytoplasma (CPA) str. NZSb11</name>
    <dbReference type="NCBI Taxonomy" id="980422"/>
    <lineage>
        <taxon>Bacteria</taxon>
        <taxon>Bacillati</taxon>
        <taxon>Mycoplasmatota</taxon>
        <taxon>Mollicutes</taxon>
        <taxon>Acholeplasmatales</taxon>
        <taxon>Acholeplasmataceae</taxon>
        <taxon>Candidatus Phytoplasma</taxon>
        <taxon>16SrXII (Stolbur group)</taxon>
    </lineage>
</organism>
<accession>R4S1P4</accession>
<reference evidence="11 12" key="1">
    <citation type="journal article" date="2013" name="BMC Genomics">
        <title>Comparison of the complete genome sequence of two closely related isolates of 'Candidatus Phytoplasma australiense' reveals genome plasticity.</title>
        <authorList>
            <person name="Andersen M.T."/>
            <person name="Liefting L.W."/>
            <person name="Havukkala I."/>
            <person name="Beever R.E."/>
        </authorList>
    </citation>
    <scope>NUCLEOTIDE SEQUENCE [LARGE SCALE GENOMIC DNA]</scope>
    <source>
        <strain evidence="11 12">NZSb11</strain>
    </source>
</reference>
<dbReference type="PANTHER" id="PTHR34476">
    <property type="entry name" value="DNA-DIRECTED RNA POLYMERASE SUBUNIT OMEGA"/>
    <property type="match status" value="1"/>
</dbReference>
<evidence type="ECO:0000256" key="1">
    <source>
        <dbReference type="ARBA" id="ARBA00006711"/>
    </source>
</evidence>
<dbReference type="RefSeq" id="WP_015638162.1">
    <property type="nucleotide sequence ID" value="NC_021236.1"/>
</dbReference>
<proteinExistence type="inferred from homology"/>
<keyword evidence="5 10" id="KW-0808">Transferase</keyword>
<evidence type="ECO:0000256" key="5">
    <source>
        <dbReference type="ARBA" id="ARBA00022679"/>
    </source>
</evidence>
<dbReference type="InterPro" id="IPR036161">
    <property type="entry name" value="RPB6/omega-like_sf"/>
</dbReference>
<evidence type="ECO:0000313" key="12">
    <source>
        <dbReference type="Proteomes" id="UP000013941"/>
    </source>
</evidence>
<dbReference type="SUPFAM" id="SSF63562">
    <property type="entry name" value="RPB6/omega subunit-like"/>
    <property type="match status" value="1"/>
</dbReference>
<evidence type="ECO:0000256" key="7">
    <source>
        <dbReference type="ARBA" id="ARBA00023163"/>
    </source>
</evidence>
<keyword evidence="4 10" id="KW-0240">DNA-directed RNA polymerase</keyword>
<dbReference type="PATRIC" id="fig|980422.3.peg.733"/>
<dbReference type="PANTHER" id="PTHR34476:SF1">
    <property type="entry name" value="DNA-DIRECTED RNA POLYMERASE SUBUNIT OMEGA"/>
    <property type="match status" value="1"/>
</dbReference>
<evidence type="ECO:0000256" key="8">
    <source>
        <dbReference type="ARBA" id="ARBA00029924"/>
    </source>
</evidence>
<comment type="similarity">
    <text evidence="1 10">Belongs to the RNA polymerase subunit omega family.</text>
</comment>
<dbReference type="Gene3D" id="3.90.940.10">
    <property type="match status" value="1"/>
</dbReference>
<dbReference type="AlphaFoldDB" id="R4S1P4"/>
<evidence type="ECO:0000256" key="9">
    <source>
        <dbReference type="ARBA" id="ARBA00048552"/>
    </source>
</evidence>
<evidence type="ECO:0000256" key="3">
    <source>
        <dbReference type="ARBA" id="ARBA00013725"/>
    </source>
</evidence>
<evidence type="ECO:0000313" key="11">
    <source>
        <dbReference type="EMBL" id="AGL90713.1"/>
    </source>
</evidence>
<evidence type="ECO:0000256" key="4">
    <source>
        <dbReference type="ARBA" id="ARBA00022478"/>
    </source>
</evidence>
<gene>
    <name evidence="10 11" type="primary">rpoZ</name>
    <name evidence="11" type="ORF">SLY_0798</name>
</gene>
<dbReference type="EC" id="2.7.7.6" evidence="2 10"/>
<keyword evidence="12" id="KW-1185">Reference proteome</keyword>
<dbReference type="InterPro" id="IPR006110">
    <property type="entry name" value="Pol_omega/Rpo6/RPB6"/>
</dbReference>
<comment type="catalytic activity">
    <reaction evidence="9 10">
        <text>RNA(n) + a ribonucleoside 5'-triphosphate = RNA(n+1) + diphosphate</text>
        <dbReference type="Rhea" id="RHEA:21248"/>
        <dbReference type="Rhea" id="RHEA-COMP:14527"/>
        <dbReference type="Rhea" id="RHEA-COMP:17342"/>
        <dbReference type="ChEBI" id="CHEBI:33019"/>
        <dbReference type="ChEBI" id="CHEBI:61557"/>
        <dbReference type="ChEBI" id="CHEBI:140395"/>
        <dbReference type="EC" id="2.7.7.6"/>
    </reaction>
</comment>
<dbReference type="KEGG" id="nzs:SLY_0798"/>